<keyword evidence="1" id="KW-0812">Transmembrane</keyword>
<dbReference type="Gene3D" id="2.60.120.1440">
    <property type="match status" value="1"/>
</dbReference>
<evidence type="ECO:0000259" key="3">
    <source>
        <dbReference type="Pfam" id="PF16344"/>
    </source>
</evidence>
<feature type="transmembrane region" description="Helical" evidence="1">
    <location>
        <begin position="91"/>
        <end position="112"/>
    </location>
</feature>
<proteinExistence type="predicted"/>
<dbReference type="Pfam" id="PF04773">
    <property type="entry name" value="FecR"/>
    <property type="match status" value="1"/>
</dbReference>
<feature type="domain" description="FecR protein" evidence="2">
    <location>
        <begin position="128"/>
        <end position="213"/>
    </location>
</feature>
<dbReference type="PIRSF" id="PIRSF018266">
    <property type="entry name" value="FecR"/>
    <property type="match status" value="1"/>
</dbReference>
<feature type="domain" description="Protein FecR C-terminal" evidence="3">
    <location>
        <begin position="257"/>
        <end position="325"/>
    </location>
</feature>
<dbReference type="InterPro" id="IPR012373">
    <property type="entry name" value="Ferrdict_sens_TM"/>
</dbReference>
<evidence type="ECO:0000259" key="2">
    <source>
        <dbReference type="Pfam" id="PF04773"/>
    </source>
</evidence>
<keyword evidence="1" id="KW-0472">Membrane</keyword>
<evidence type="ECO:0000256" key="1">
    <source>
        <dbReference type="SAM" id="Phobius"/>
    </source>
</evidence>
<dbReference type="Proteomes" id="UP001324380">
    <property type="component" value="Chromosome"/>
</dbReference>
<dbReference type="EMBL" id="CP139558">
    <property type="protein sequence ID" value="WPU93225.1"/>
    <property type="molecule type" value="Genomic_DNA"/>
</dbReference>
<keyword evidence="5" id="KW-1185">Reference proteome</keyword>
<dbReference type="InterPro" id="IPR006860">
    <property type="entry name" value="FecR"/>
</dbReference>
<protein>
    <submittedName>
        <fullName evidence="4">FecR domain-containing protein</fullName>
    </submittedName>
</protein>
<dbReference type="Pfam" id="PF16344">
    <property type="entry name" value="FecR_C"/>
    <property type="match status" value="1"/>
</dbReference>
<keyword evidence="1" id="KW-1133">Transmembrane helix</keyword>
<name>A0ABZ0TJ65_9SPHI</name>
<evidence type="ECO:0000313" key="4">
    <source>
        <dbReference type="EMBL" id="WPU93225.1"/>
    </source>
</evidence>
<dbReference type="InterPro" id="IPR032508">
    <property type="entry name" value="FecR_C"/>
</dbReference>
<dbReference type="PANTHER" id="PTHR30273">
    <property type="entry name" value="PERIPLASMIC SIGNAL SENSOR AND SIGMA FACTOR ACTIVATOR FECR-RELATED"/>
    <property type="match status" value="1"/>
</dbReference>
<sequence>MKQDMSEDILIKYILGEATATEAQEIEAWVAVSKANAKKFEEVKIILETSKRLAQVSPLGEAEAWEKFKEKRTTGKGEPAQIRSINYNTSWLRIAAAIVVLIGAGWAGYYLYEQSGMSSRLVSIKTLNEVRTETLPDGSVVHLNKNSGISYTGNFKSRREIKLTGEAFFEVKHNEHVPFTVQVNDITVKDIGTAFNIKSEAQNTEVIVESGIVQVSKSNNSVQLNPNEMVSVKHGDKQLKVEKSTDMLYNYYRSNTFVANGTPLWRLVDILNEAYGANIKIENTALRNVPITSTFKYEDSLTKVLEVIKSTTPEIHIDKTGRGIILK</sequence>
<dbReference type="Gene3D" id="3.55.50.30">
    <property type="match status" value="1"/>
</dbReference>
<gene>
    <name evidence="4" type="ORF">SNE25_28295</name>
</gene>
<accession>A0ABZ0TJ65</accession>
<reference evidence="4 5" key="1">
    <citation type="submission" date="2023-11" db="EMBL/GenBank/DDBJ databases">
        <title>Analysis of the Genomes of Mucilaginibacter gossypii cycad 4 and M. sabulilitoris SNA2: microbes with the potential for plant growth promotion.</title>
        <authorList>
            <person name="Hirsch A.M."/>
            <person name="Humm E."/>
            <person name="Rubbi M."/>
            <person name="Del Vecchio G."/>
            <person name="Ha S.M."/>
            <person name="Pellegrini M."/>
            <person name="Gunsalus R.P."/>
        </authorList>
    </citation>
    <scope>NUCLEOTIDE SEQUENCE [LARGE SCALE GENOMIC DNA]</scope>
    <source>
        <strain evidence="4 5">SNA2</strain>
    </source>
</reference>
<evidence type="ECO:0000313" key="5">
    <source>
        <dbReference type="Proteomes" id="UP001324380"/>
    </source>
</evidence>
<organism evidence="4 5">
    <name type="scientific">Mucilaginibacter sabulilitoris</name>
    <dbReference type="NCBI Taxonomy" id="1173583"/>
    <lineage>
        <taxon>Bacteria</taxon>
        <taxon>Pseudomonadati</taxon>
        <taxon>Bacteroidota</taxon>
        <taxon>Sphingobacteriia</taxon>
        <taxon>Sphingobacteriales</taxon>
        <taxon>Sphingobacteriaceae</taxon>
        <taxon>Mucilaginibacter</taxon>
    </lineage>
</organism>
<dbReference type="RefSeq" id="WP_321562375.1">
    <property type="nucleotide sequence ID" value="NZ_CP139558.1"/>
</dbReference>
<dbReference type="PANTHER" id="PTHR30273:SF2">
    <property type="entry name" value="PROTEIN FECR"/>
    <property type="match status" value="1"/>
</dbReference>